<evidence type="ECO:0000313" key="2">
    <source>
        <dbReference type="EMBL" id="VDD83906.1"/>
    </source>
</evidence>
<keyword evidence="3" id="KW-1185">Reference proteome</keyword>
<gene>
    <name evidence="2" type="ORF">MCOS_LOCUS9909</name>
</gene>
<feature type="compositionally biased region" description="Basic and acidic residues" evidence="1">
    <location>
        <begin position="100"/>
        <end position="116"/>
    </location>
</feature>
<reference evidence="4" key="1">
    <citation type="submission" date="2017-02" db="UniProtKB">
        <authorList>
            <consortium name="WormBaseParasite"/>
        </authorList>
    </citation>
    <scope>IDENTIFICATION</scope>
</reference>
<feature type="region of interest" description="Disordered" evidence="1">
    <location>
        <begin position="1"/>
        <end position="23"/>
    </location>
</feature>
<reference evidence="2 3" key="2">
    <citation type="submission" date="2018-10" db="EMBL/GenBank/DDBJ databases">
        <authorList>
            <consortium name="Pathogen Informatics"/>
        </authorList>
    </citation>
    <scope>NUCLEOTIDE SEQUENCE [LARGE SCALE GENOMIC DNA]</scope>
</reference>
<evidence type="ECO:0000313" key="4">
    <source>
        <dbReference type="WBParaSite" id="MCOS_0000990801-mRNA-1"/>
    </source>
</evidence>
<evidence type="ECO:0000313" key="3">
    <source>
        <dbReference type="Proteomes" id="UP000267029"/>
    </source>
</evidence>
<dbReference type="AlphaFoldDB" id="A0A0R3UPX1"/>
<sequence>MKNDFVSPYDRFPASSVGDRRQTTTGLQMVSIVCCTYSETEGEVVVVGVTVVEVEAEENALVLVLQRTSDRKRLANGVGEATLPPQTQERKRGGGGGIRTKPDTVRRTRDGEEGRG</sequence>
<protein>
    <submittedName>
        <fullName evidence="2 4">Uncharacterized protein</fullName>
    </submittedName>
</protein>
<dbReference type="EMBL" id="UXSR01005884">
    <property type="protein sequence ID" value="VDD83906.1"/>
    <property type="molecule type" value="Genomic_DNA"/>
</dbReference>
<evidence type="ECO:0000256" key="1">
    <source>
        <dbReference type="SAM" id="MobiDB-lite"/>
    </source>
</evidence>
<accession>A0A0R3UPX1</accession>
<dbReference type="WBParaSite" id="MCOS_0000990801-mRNA-1">
    <property type="protein sequence ID" value="MCOS_0000990801-mRNA-1"/>
    <property type="gene ID" value="MCOS_0000990801"/>
</dbReference>
<name>A0A0R3UPX1_MESCO</name>
<dbReference type="Proteomes" id="UP000267029">
    <property type="component" value="Unassembled WGS sequence"/>
</dbReference>
<organism evidence="4">
    <name type="scientific">Mesocestoides corti</name>
    <name type="common">Flatworm</name>
    <dbReference type="NCBI Taxonomy" id="53468"/>
    <lineage>
        <taxon>Eukaryota</taxon>
        <taxon>Metazoa</taxon>
        <taxon>Spiralia</taxon>
        <taxon>Lophotrochozoa</taxon>
        <taxon>Platyhelminthes</taxon>
        <taxon>Cestoda</taxon>
        <taxon>Eucestoda</taxon>
        <taxon>Cyclophyllidea</taxon>
        <taxon>Mesocestoididae</taxon>
        <taxon>Mesocestoides</taxon>
    </lineage>
</organism>
<proteinExistence type="predicted"/>
<feature type="region of interest" description="Disordered" evidence="1">
    <location>
        <begin position="73"/>
        <end position="116"/>
    </location>
</feature>